<dbReference type="AlphaFoldDB" id="A0A3P7P6Z6"/>
<organism evidence="1 2">
    <name type="scientific">Dibothriocephalus latus</name>
    <name type="common">Fish tapeworm</name>
    <name type="synonym">Diphyllobothrium latum</name>
    <dbReference type="NCBI Taxonomy" id="60516"/>
    <lineage>
        <taxon>Eukaryota</taxon>
        <taxon>Metazoa</taxon>
        <taxon>Spiralia</taxon>
        <taxon>Lophotrochozoa</taxon>
        <taxon>Platyhelminthes</taxon>
        <taxon>Cestoda</taxon>
        <taxon>Eucestoda</taxon>
        <taxon>Diphyllobothriidea</taxon>
        <taxon>Diphyllobothriidae</taxon>
        <taxon>Dibothriocephalus</taxon>
    </lineage>
</organism>
<name>A0A3P7P6Z6_DIBLA</name>
<sequence>MQRLASNECRQSSLMDVQHSDGLLSEIRTFLHTSRLIERQFNPLLIATAWPVTCDSIILIPDSGVTRQLHLPIGFLAAHW</sequence>
<reference evidence="1 2" key="1">
    <citation type="submission" date="2018-11" db="EMBL/GenBank/DDBJ databases">
        <authorList>
            <consortium name="Pathogen Informatics"/>
        </authorList>
    </citation>
    <scope>NUCLEOTIDE SEQUENCE [LARGE SCALE GENOMIC DNA]</scope>
</reference>
<evidence type="ECO:0000313" key="1">
    <source>
        <dbReference type="EMBL" id="VDN41027.1"/>
    </source>
</evidence>
<gene>
    <name evidence="1" type="ORF">DILT_LOCUS18420</name>
</gene>
<evidence type="ECO:0000313" key="2">
    <source>
        <dbReference type="Proteomes" id="UP000281553"/>
    </source>
</evidence>
<protein>
    <submittedName>
        <fullName evidence="1">Uncharacterized protein</fullName>
    </submittedName>
</protein>
<dbReference type="EMBL" id="UYRU01100212">
    <property type="protein sequence ID" value="VDN41027.1"/>
    <property type="molecule type" value="Genomic_DNA"/>
</dbReference>
<proteinExistence type="predicted"/>
<dbReference type="Proteomes" id="UP000281553">
    <property type="component" value="Unassembled WGS sequence"/>
</dbReference>
<keyword evidence="2" id="KW-1185">Reference proteome</keyword>
<accession>A0A3P7P6Z6</accession>